<dbReference type="GO" id="GO:0005737">
    <property type="term" value="C:cytoplasm"/>
    <property type="evidence" value="ECO:0007669"/>
    <property type="project" value="TreeGrafter"/>
</dbReference>
<keyword evidence="3 10" id="KW-0436">Ligase</keyword>
<keyword evidence="13" id="KW-1185">Reference proteome</keyword>
<dbReference type="GO" id="GO:0046872">
    <property type="term" value="F:metal ion binding"/>
    <property type="evidence" value="ECO:0007669"/>
    <property type="project" value="UniProtKB-KW"/>
</dbReference>
<dbReference type="PANTHER" id="PTHR21621:SF4">
    <property type="entry name" value="GLUTATHIONE SYNTHETASE"/>
    <property type="match status" value="1"/>
</dbReference>
<dbReference type="InterPro" id="IPR006284">
    <property type="entry name" value="Glut_synth_pro"/>
</dbReference>
<gene>
    <name evidence="10" type="primary">gshB</name>
    <name evidence="12" type="ORF">B6N60_02969</name>
</gene>
<dbReference type="InterPro" id="IPR011761">
    <property type="entry name" value="ATP-grasp"/>
</dbReference>
<dbReference type="InterPro" id="IPR016185">
    <property type="entry name" value="PreATP-grasp_dom_sf"/>
</dbReference>
<dbReference type="GO" id="GO:0005524">
    <property type="term" value="F:ATP binding"/>
    <property type="evidence" value="ECO:0007669"/>
    <property type="project" value="UniProtKB-UniRule"/>
</dbReference>
<dbReference type="InterPro" id="IPR004218">
    <property type="entry name" value="GSHS_ATP-bd"/>
</dbReference>
<dbReference type="EC" id="6.3.2.3" evidence="10"/>
<dbReference type="PANTHER" id="PTHR21621">
    <property type="entry name" value="RIBOSOMAL PROTEIN S6 MODIFICATION PROTEIN"/>
    <property type="match status" value="1"/>
</dbReference>
<dbReference type="NCBIfam" id="TIGR01380">
    <property type="entry name" value="glut_syn"/>
    <property type="match status" value="1"/>
</dbReference>
<keyword evidence="7 10" id="KW-0067">ATP-binding</keyword>
<dbReference type="Gene3D" id="3.30.1490.20">
    <property type="entry name" value="ATP-grasp fold, A domain"/>
    <property type="match status" value="1"/>
</dbReference>
<evidence type="ECO:0000256" key="5">
    <source>
        <dbReference type="ARBA" id="ARBA00022723"/>
    </source>
</evidence>
<evidence type="ECO:0000256" key="3">
    <source>
        <dbReference type="ARBA" id="ARBA00022598"/>
    </source>
</evidence>
<dbReference type="Gene3D" id="3.40.50.20">
    <property type="match status" value="1"/>
</dbReference>
<keyword evidence="4 10" id="KW-0317">Glutathione biosynthesis</keyword>
<accession>A0A975T8X2</accession>
<evidence type="ECO:0000256" key="8">
    <source>
        <dbReference type="ARBA" id="ARBA00022842"/>
    </source>
</evidence>
<evidence type="ECO:0000256" key="2">
    <source>
        <dbReference type="ARBA" id="ARBA00001946"/>
    </source>
</evidence>
<dbReference type="EMBL" id="CP021056">
    <property type="protein sequence ID" value="QXE24265.1"/>
    <property type="molecule type" value="Genomic_DNA"/>
</dbReference>
<reference evidence="12" key="1">
    <citation type="submission" date="2017-04" db="EMBL/GenBank/DDBJ databases">
        <title>Genome deletions in a multicellular cyanobacterial endosymbiont for morphological adaptation in marine diatoms.</title>
        <authorList>
            <person name="Wang Y."/>
            <person name="Gao H."/>
            <person name="Li R."/>
            <person name="Xu X."/>
        </authorList>
    </citation>
    <scope>NUCLEOTIDE SEQUENCE</scope>
    <source>
        <strain evidence="12">FACHB 800</strain>
    </source>
</reference>
<evidence type="ECO:0000256" key="1">
    <source>
        <dbReference type="ARBA" id="ARBA00001936"/>
    </source>
</evidence>
<dbReference type="Proteomes" id="UP000683511">
    <property type="component" value="Chromosome"/>
</dbReference>
<dbReference type="Gene3D" id="3.30.470.20">
    <property type="entry name" value="ATP-grasp fold, B domain"/>
    <property type="match status" value="1"/>
</dbReference>
<dbReference type="InterPro" id="IPR004215">
    <property type="entry name" value="GSHS_N"/>
</dbReference>
<keyword evidence="5" id="KW-0479">Metal-binding</keyword>
<dbReference type="InterPro" id="IPR013815">
    <property type="entry name" value="ATP_grasp_subdomain_1"/>
</dbReference>
<evidence type="ECO:0000256" key="4">
    <source>
        <dbReference type="ARBA" id="ARBA00022684"/>
    </source>
</evidence>
<organism evidence="12 13">
    <name type="scientific">Richelia sinica FACHB-800</name>
    <dbReference type="NCBI Taxonomy" id="1357546"/>
    <lineage>
        <taxon>Bacteria</taxon>
        <taxon>Bacillati</taxon>
        <taxon>Cyanobacteriota</taxon>
        <taxon>Cyanophyceae</taxon>
        <taxon>Nostocales</taxon>
        <taxon>Nostocaceae</taxon>
        <taxon>Richelia</taxon>
    </lineage>
</organism>
<evidence type="ECO:0000313" key="13">
    <source>
        <dbReference type="Proteomes" id="UP000683511"/>
    </source>
</evidence>
<evidence type="ECO:0000256" key="6">
    <source>
        <dbReference type="ARBA" id="ARBA00022741"/>
    </source>
</evidence>
<protein>
    <recommendedName>
        <fullName evidence="10">Glutathione synthetase</fullName>
        <ecNumber evidence="10">6.3.2.3</ecNumber>
    </recommendedName>
    <alternativeName>
        <fullName evidence="10">GSH synthetase</fullName>
        <shortName evidence="10">GSH-S</shortName>
        <shortName evidence="10">GSHase</shortName>
    </alternativeName>
    <alternativeName>
        <fullName evidence="10">Glutathione synthase</fullName>
    </alternativeName>
</protein>
<keyword evidence="9" id="KW-0464">Manganese</keyword>
<evidence type="ECO:0000259" key="11">
    <source>
        <dbReference type="PROSITE" id="PS50975"/>
    </source>
</evidence>
<evidence type="ECO:0000256" key="10">
    <source>
        <dbReference type="HAMAP-Rule" id="MF_00162"/>
    </source>
</evidence>
<keyword evidence="6 10" id="KW-0547">Nucleotide-binding</keyword>
<name>A0A975T8X2_9NOST</name>
<dbReference type="Pfam" id="PF02951">
    <property type="entry name" value="GSH-S_N"/>
    <property type="match status" value="1"/>
</dbReference>
<dbReference type="KEGG" id="rsin:B6N60_02969"/>
<evidence type="ECO:0000313" key="12">
    <source>
        <dbReference type="EMBL" id="QXE24265.1"/>
    </source>
</evidence>
<feature type="domain" description="ATP-grasp" evidence="11">
    <location>
        <begin position="152"/>
        <end position="337"/>
    </location>
</feature>
<dbReference type="PROSITE" id="PS50975">
    <property type="entry name" value="ATP_GRASP"/>
    <property type="match status" value="1"/>
</dbReference>
<sequence>MHVLFSDAQSLHSLVIEVKRVKLAFIIDPIHQLDPGHDTSVALMEAAQLLGHEVYATQTNWLSVVDNQAWAILQGVKLVPVELGEGRWLAANPWYQLSDRSFAPLETMDAVFMRTDPPVNDAYLFATYVLDYIDQSKTLVINNPNGIRAANEKMYALQFVQCIPETIVSADKQVIRQFVEAKGETVLKPLGNKAGEGILFLQAGDRNFNSIVELSTQQGKIPVMVQTYLPAAKAGDKRIILLNGEPIGALNRLSSGSDFRNNMATGGTVAQTSITAREQEICTHLADKLRQDGLIFVGIDVIGGFLTEVNVTSPTGVREIDRLDGTRLGKQVIEWVEKAVTPK</sequence>
<comment type="pathway">
    <text evidence="10">Sulfur metabolism; glutathione biosynthesis; glutathione from L-cysteine and L-glutamate: step 2/2.</text>
</comment>
<dbReference type="GO" id="GO:0004363">
    <property type="term" value="F:glutathione synthase activity"/>
    <property type="evidence" value="ECO:0007669"/>
    <property type="project" value="UniProtKB-UniRule"/>
</dbReference>
<dbReference type="AlphaFoldDB" id="A0A975T8X2"/>
<dbReference type="NCBIfam" id="NF003573">
    <property type="entry name" value="PRK05246.1"/>
    <property type="match status" value="1"/>
</dbReference>
<comment type="cofactor">
    <cofactor evidence="2">
        <name>Mg(2+)</name>
        <dbReference type="ChEBI" id="CHEBI:18420"/>
    </cofactor>
</comment>
<comment type="similarity">
    <text evidence="10">Belongs to the prokaryotic GSH synthase family.</text>
</comment>
<proteinExistence type="inferred from homology"/>
<comment type="cofactor">
    <cofactor evidence="1">
        <name>Mn(2+)</name>
        <dbReference type="ChEBI" id="CHEBI:29035"/>
    </cofactor>
</comment>
<dbReference type="Pfam" id="PF02955">
    <property type="entry name" value="GSH-S_ATP"/>
    <property type="match status" value="1"/>
</dbReference>
<dbReference type="HAMAP" id="MF_00162">
    <property type="entry name" value="GSH_S"/>
    <property type="match status" value="1"/>
</dbReference>
<evidence type="ECO:0000256" key="7">
    <source>
        <dbReference type="ARBA" id="ARBA00022840"/>
    </source>
</evidence>
<comment type="catalytic activity">
    <reaction evidence="10">
        <text>gamma-L-glutamyl-L-cysteine + glycine + ATP = glutathione + ADP + phosphate + H(+)</text>
        <dbReference type="Rhea" id="RHEA:13557"/>
        <dbReference type="ChEBI" id="CHEBI:15378"/>
        <dbReference type="ChEBI" id="CHEBI:30616"/>
        <dbReference type="ChEBI" id="CHEBI:43474"/>
        <dbReference type="ChEBI" id="CHEBI:57305"/>
        <dbReference type="ChEBI" id="CHEBI:57925"/>
        <dbReference type="ChEBI" id="CHEBI:58173"/>
        <dbReference type="ChEBI" id="CHEBI:456216"/>
        <dbReference type="EC" id="6.3.2.3"/>
    </reaction>
</comment>
<dbReference type="SUPFAM" id="SSF56059">
    <property type="entry name" value="Glutathione synthetase ATP-binding domain-like"/>
    <property type="match status" value="1"/>
</dbReference>
<keyword evidence="8" id="KW-0460">Magnesium</keyword>
<evidence type="ECO:0000256" key="9">
    <source>
        <dbReference type="ARBA" id="ARBA00023211"/>
    </source>
</evidence>
<dbReference type="SUPFAM" id="SSF52440">
    <property type="entry name" value="PreATP-grasp domain"/>
    <property type="match status" value="1"/>
</dbReference>